<dbReference type="EMBL" id="CP042914">
    <property type="protein sequence ID" value="QEG42166.1"/>
    <property type="molecule type" value="Genomic_DNA"/>
</dbReference>
<dbReference type="Proteomes" id="UP000325286">
    <property type="component" value="Chromosome"/>
</dbReference>
<dbReference type="CDD" id="cd02440">
    <property type="entry name" value="AdoMet_MTases"/>
    <property type="match status" value="1"/>
</dbReference>
<evidence type="ECO:0000256" key="2">
    <source>
        <dbReference type="ARBA" id="ARBA00022679"/>
    </source>
</evidence>
<evidence type="ECO:0000313" key="4">
    <source>
        <dbReference type="EMBL" id="QEG42166.1"/>
    </source>
</evidence>
<evidence type="ECO:0000256" key="1">
    <source>
        <dbReference type="ARBA" id="ARBA00022603"/>
    </source>
</evidence>
<evidence type="ECO:0000259" key="3">
    <source>
        <dbReference type="Pfam" id="PF13649"/>
    </source>
</evidence>
<dbReference type="KEGG" id="rul:UC8_42000"/>
<dbReference type="OrthoDB" id="9778766at2"/>
<keyword evidence="2 4" id="KW-0808">Transferase</keyword>
<dbReference type="Pfam" id="PF13649">
    <property type="entry name" value="Methyltransf_25"/>
    <property type="match status" value="1"/>
</dbReference>
<dbReference type="PANTHER" id="PTHR43861">
    <property type="entry name" value="TRANS-ACONITATE 2-METHYLTRANSFERASE-RELATED"/>
    <property type="match status" value="1"/>
</dbReference>
<dbReference type="EC" id="2.1.1.164" evidence="4"/>
<gene>
    <name evidence="4" type="primary">rebM_4</name>
    <name evidence="4" type="ORF">UC8_42000</name>
</gene>
<feature type="domain" description="Methyltransferase" evidence="3">
    <location>
        <begin position="46"/>
        <end position="143"/>
    </location>
</feature>
<evidence type="ECO:0000313" key="5">
    <source>
        <dbReference type="Proteomes" id="UP000325286"/>
    </source>
</evidence>
<dbReference type="AlphaFoldDB" id="A0A5B9QYF0"/>
<accession>A0A5B9QYF0</accession>
<proteinExistence type="predicted"/>
<dbReference type="InterPro" id="IPR029063">
    <property type="entry name" value="SAM-dependent_MTases_sf"/>
</dbReference>
<reference evidence="4 5" key="1">
    <citation type="submission" date="2019-08" db="EMBL/GenBank/DDBJ databases">
        <title>Deep-cultivation of Planctomycetes and their phenomic and genomic characterization uncovers novel biology.</title>
        <authorList>
            <person name="Wiegand S."/>
            <person name="Jogler M."/>
            <person name="Boedeker C."/>
            <person name="Pinto D."/>
            <person name="Vollmers J."/>
            <person name="Rivas-Marin E."/>
            <person name="Kohn T."/>
            <person name="Peeters S.H."/>
            <person name="Heuer A."/>
            <person name="Rast P."/>
            <person name="Oberbeckmann S."/>
            <person name="Bunk B."/>
            <person name="Jeske O."/>
            <person name="Meyerdierks A."/>
            <person name="Storesund J.E."/>
            <person name="Kallscheuer N."/>
            <person name="Luecker S."/>
            <person name="Lage O.M."/>
            <person name="Pohl T."/>
            <person name="Merkel B.J."/>
            <person name="Hornburger P."/>
            <person name="Mueller R.-W."/>
            <person name="Bruemmer F."/>
            <person name="Labrenz M."/>
            <person name="Spormann A.M."/>
            <person name="Op den Camp H."/>
            <person name="Overmann J."/>
            <person name="Amann R."/>
            <person name="Jetten M.S.M."/>
            <person name="Mascher T."/>
            <person name="Medema M.H."/>
            <person name="Devos D.P."/>
            <person name="Kaster A.-K."/>
            <person name="Ovreas L."/>
            <person name="Rohde M."/>
            <person name="Galperin M.Y."/>
            <person name="Jogler C."/>
        </authorList>
    </citation>
    <scope>NUCLEOTIDE SEQUENCE [LARGE SCALE GENOMIC DNA]</scope>
    <source>
        <strain evidence="4 5">UC8</strain>
    </source>
</reference>
<protein>
    <submittedName>
        <fullName evidence="4">Demethylrebeccamycin-D-glucose O-methyltransferase</fullName>
        <ecNumber evidence="4">2.1.1.164</ecNumber>
    </submittedName>
</protein>
<dbReference type="SUPFAM" id="SSF53335">
    <property type="entry name" value="S-adenosyl-L-methionine-dependent methyltransferases"/>
    <property type="match status" value="1"/>
</dbReference>
<keyword evidence="1 4" id="KW-0489">Methyltransferase</keyword>
<dbReference type="GO" id="GO:0032259">
    <property type="term" value="P:methylation"/>
    <property type="evidence" value="ECO:0007669"/>
    <property type="project" value="UniProtKB-KW"/>
</dbReference>
<dbReference type="RefSeq" id="WP_068136619.1">
    <property type="nucleotide sequence ID" value="NZ_CP042914.1"/>
</dbReference>
<dbReference type="Gene3D" id="3.40.50.150">
    <property type="entry name" value="Vaccinia Virus protein VP39"/>
    <property type="match status" value="1"/>
</dbReference>
<dbReference type="PANTHER" id="PTHR43861:SF1">
    <property type="entry name" value="TRANS-ACONITATE 2-METHYLTRANSFERASE"/>
    <property type="match status" value="1"/>
</dbReference>
<dbReference type="InterPro" id="IPR041698">
    <property type="entry name" value="Methyltransf_25"/>
</dbReference>
<dbReference type="GO" id="GO:0102082">
    <property type="term" value="F:demethylrebeccamycin--D-glucose O-methyltransferase activity"/>
    <property type="evidence" value="ECO:0007669"/>
    <property type="project" value="UniProtKB-EC"/>
</dbReference>
<sequence>MLTRVLEPEFNDDVTETAQYDAMDHAAVNQAFVDDLVATGSVGPDILDLGTGTARIPILLCQRLPDVRVMAIDAAVSMLERAQANVDIAGLLERIQLEHEQVKDLDVFADQMFDCVISNSILHHLPEPALALQHSLRLVKPGGRVFHRDLFRPETEQQVEQLVDEHVGDHPEQARQLLRQSLHAALTVDEARQMAVQFGLAGEAVQQTSDRHWTLSAIAGPELGG</sequence>
<keyword evidence="5" id="KW-1185">Reference proteome</keyword>
<organism evidence="4 5">
    <name type="scientific">Roseimaritima ulvae</name>
    <dbReference type="NCBI Taxonomy" id="980254"/>
    <lineage>
        <taxon>Bacteria</taxon>
        <taxon>Pseudomonadati</taxon>
        <taxon>Planctomycetota</taxon>
        <taxon>Planctomycetia</taxon>
        <taxon>Pirellulales</taxon>
        <taxon>Pirellulaceae</taxon>
        <taxon>Roseimaritima</taxon>
    </lineage>
</organism>
<name>A0A5B9QYF0_9BACT</name>